<comment type="caution">
    <text evidence="8">The sequence shown here is derived from an EMBL/GenBank/DDBJ whole genome shotgun (WGS) entry which is preliminary data.</text>
</comment>
<dbReference type="PANTHER" id="PTHR30185">
    <property type="entry name" value="CRYPTIC BETA-GLUCOSIDE BGL OPERON ANTITERMINATOR"/>
    <property type="match status" value="1"/>
</dbReference>
<dbReference type="InterPro" id="IPR036095">
    <property type="entry name" value="PTS_EIIB-like_sf"/>
</dbReference>
<dbReference type="RefSeq" id="WP_322808479.1">
    <property type="nucleotide sequence ID" value="NZ_JAVBVO010000002.1"/>
</dbReference>
<dbReference type="SUPFAM" id="SSF55804">
    <property type="entry name" value="Phoshotransferase/anion transport protein"/>
    <property type="match status" value="1"/>
</dbReference>
<dbReference type="InterPro" id="IPR011608">
    <property type="entry name" value="PRD"/>
</dbReference>
<dbReference type="InterPro" id="IPR013196">
    <property type="entry name" value="HTH_11"/>
</dbReference>
<dbReference type="InterPro" id="IPR036390">
    <property type="entry name" value="WH_DNA-bd_sf"/>
</dbReference>
<dbReference type="Pfam" id="PF08279">
    <property type="entry name" value="HTH_11"/>
    <property type="match status" value="2"/>
</dbReference>
<evidence type="ECO:0000259" key="6">
    <source>
        <dbReference type="PROSITE" id="PS51099"/>
    </source>
</evidence>
<keyword evidence="1" id="KW-0808">Transferase</keyword>
<sequence>MYLSARARLILEFLLMNKANVTNAVLASELDVSERTVRRDLHEVEAILDTFQLKLSKENSQLSIIGTEINRQNFKWQLLDLAHNEFTPLERQNFILKTLLRETEPLKLMALATDLSVTISTISSDLVKLEEVLGQDVSIERKRGSGIRLKASENKKREMMSDLFGSALPKNTLYHYFNQQMEEAEVQSMIEDKLLNLLDANLLNRVEQVVREWRTGLKNSVTDDAYLTLIVHITISIERLLNGQHLVTVPANLVEAIDYPEYQIAKALLAECLEMEESVVPLGEVAYVTMHLRGVKFQTEKIDLAGIEGIQAVTLANHLITRIADEIHYPLTDPALFKGLVAHLRSALRRLDQDMRIQNPLIDSIKKDYPDLFQLVRNAFDEGYPRKNAPDEEIGYLVLHFGSAILQVKKQEVFSGLVVCSSGIGTSKMLMTRLQQALPQLKKLKSTSLFEMLHHEVASSYDVIVSTIDLGKVDFDYFLVSPILEIHEVAQIEVYLQHKQGIFPKQISQQTENLNLIESIHYFEKTQERVSTVLALLKTFQVFSINQEEGTWKETLHAICKVIYQNNPELRRQDLFYSLAKQEYMEDELCIVGTNLALLSVCNEEILQPLFQVFPLKKPIKISSIAGSNPKISTMLVFLVPETATGDGIEMLGKISALLFESEEKIRIFESGDSKKITPLVIKMLHQFVGI</sequence>
<name>A0AAW9JMM2_CARML</name>
<keyword evidence="2" id="KW-0677">Repeat</keyword>
<dbReference type="GO" id="GO:0009401">
    <property type="term" value="P:phosphoenolpyruvate-dependent sugar phosphotransferase system"/>
    <property type="evidence" value="ECO:0007669"/>
    <property type="project" value="InterPro"/>
</dbReference>
<dbReference type="PROSITE" id="PS51372">
    <property type="entry name" value="PRD_2"/>
    <property type="match status" value="2"/>
</dbReference>
<evidence type="ECO:0000256" key="4">
    <source>
        <dbReference type="ARBA" id="ARBA00023163"/>
    </source>
</evidence>
<evidence type="ECO:0000256" key="3">
    <source>
        <dbReference type="ARBA" id="ARBA00023015"/>
    </source>
</evidence>
<evidence type="ECO:0000256" key="2">
    <source>
        <dbReference type="ARBA" id="ARBA00022737"/>
    </source>
</evidence>
<dbReference type="SUPFAM" id="SSF46785">
    <property type="entry name" value="Winged helix' DNA-binding domain"/>
    <property type="match status" value="1"/>
</dbReference>
<dbReference type="InterPro" id="IPR003501">
    <property type="entry name" value="PTS_EIIB_2/3"/>
</dbReference>
<dbReference type="InterPro" id="IPR050661">
    <property type="entry name" value="BglG_antiterminators"/>
</dbReference>
<dbReference type="EMBL" id="JAVBVO010000002">
    <property type="protein sequence ID" value="MDZ5757657.1"/>
    <property type="molecule type" value="Genomic_DNA"/>
</dbReference>
<dbReference type="PANTHER" id="PTHR30185:SF18">
    <property type="entry name" value="TRANSCRIPTIONAL REGULATOR MTLR"/>
    <property type="match status" value="1"/>
</dbReference>
<dbReference type="Gene3D" id="3.40.50.2300">
    <property type="match status" value="1"/>
</dbReference>
<gene>
    <name evidence="8" type="ORF">RAK27_03210</name>
</gene>
<dbReference type="Pfam" id="PF00874">
    <property type="entry name" value="PRD"/>
    <property type="match status" value="2"/>
</dbReference>
<evidence type="ECO:0000256" key="1">
    <source>
        <dbReference type="ARBA" id="ARBA00022679"/>
    </source>
</evidence>
<dbReference type="Pfam" id="PF02302">
    <property type="entry name" value="PTS_IIB"/>
    <property type="match status" value="1"/>
</dbReference>
<dbReference type="PROSITE" id="PS51099">
    <property type="entry name" value="PTS_EIIB_TYPE_2"/>
    <property type="match status" value="1"/>
</dbReference>
<dbReference type="Gene3D" id="1.10.10.10">
    <property type="entry name" value="Winged helix-like DNA-binding domain superfamily/Winged helix DNA-binding domain"/>
    <property type="match status" value="2"/>
</dbReference>
<protein>
    <submittedName>
        <fullName evidence="8">Transcription antiterminator</fullName>
    </submittedName>
</protein>
<dbReference type="InterPro" id="IPR036388">
    <property type="entry name" value="WH-like_DNA-bd_sf"/>
</dbReference>
<dbReference type="InterPro" id="IPR002178">
    <property type="entry name" value="PTS_EIIA_type-2_dom"/>
</dbReference>
<organism evidence="8 9">
    <name type="scientific">Carnobacterium maltaromaticum</name>
    <name type="common">Carnobacterium piscicola</name>
    <dbReference type="NCBI Taxonomy" id="2751"/>
    <lineage>
        <taxon>Bacteria</taxon>
        <taxon>Bacillati</taxon>
        <taxon>Bacillota</taxon>
        <taxon>Bacilli</taxon>
        <taxon>Lactobacillales</taxon>
        <taxon>Carnobacteriaceae</taxon>
        <taxon>Carnobacterium</taxon>
    </lineage>
</organism>
<dbReference type="PROSITE" id="PS51094">
    <property type="entry name" value="PTS_EIIA_TYPE_2"/>
    <property type="match status" value="1"/>
</dbReference>
<dbReference type="Proteomes" id="UP001290462">
    <property type="component" value="Unassembled WGS sequence"/>
</dbReference>
<feature type="domain" description="PTS EIIB type-2" evidence="6">
    <location>
        <begin position="414"/>
        <end position="504"/>
    </location>
</feature>
<dbReference type="CDD" id="cd05568">
    <property type="entry name" value="PTS_IIB_bgl_like"/>
    <property type="match status" value="1"/>
</dbReference>
<feature type="domain" description="PRD" evidence="7">
    <location>
        <begin position="307"/>
        <end position="411"/>
    </location>
</feature>
<keyword evidence="4" id="KW-0804">Transcription</keyword>
<proteinExistence type="predicted"/>
<dbReference type="SUPFAM" id="SSF63520">
    <property type="entry name" value="PTS-regulatory domain, PRD"/>
    <property type="match status" value="2"/>
</dbReference>
<dbReference type="AlphaFoldDB" id="A0AAW9JMM2"/>
<dbReference type="InterPro" id="IPR013011">
    <property type="entry name" value="PTS_EIIB_2"/>
</dbReference>
<dbReference type="InterPro" id="IPR016152">
    <property type="entry name" value="PTrfase/Anion_transptr"/>
</dbReference>
<feature type="domain" description="PRD" evidence="7">
    <location>
        <begin position="197"/>
        <end position="302"/>
    </location>
</feature>
<dbReference type="SUPFAM" id="SSF52794">
    <property type="entry name" value="PTS system IIB component-like"/>
    <property type="match status" value="1"/>
</dbReference>
<dbReference type="GO" id="GO:0008982">
    <property type="term" value="F:protein-N(PI)-phosphohistidine-sugar phosphotransferase activity"/>
    <property type="evidence" value="ECO:0007669"/>
    <property type="project" value="InterPro"/>
</dbReference>
<keyword evidence="3" id="KW-0805">Transcription regulation</keyword>
<feature type="domain" description="PTS EIIA type-2" evidence="5">
    <location>
        <begin position="536"/>
        <end position="684"/>
    </location>
</feature>
<evidence type="ECO:0000313" key="9">
    <source>
        <dbReference type="Proteomes" id="UP001290462"/>
    </source>
</evidence>
<dbReference type="GO" id="GO:0006355">
    <property type="term" value="P:regulation of DNA-templated transcription"/>
    <property type="evidence" value="ECO:0007669"/>
    <property type="project" value="InterPro"/>
</dbReference>
<evidence type="ECO:0000259" key="5">
    <source>
        <dbReference type="PROSITE" id="PS51094"/>
    </source>
</evidence>
<accession>A0AAW9JMM2</accession>
<dbReference type="InterPro" id="IPR036634">
    <property type="entry name" value="PRD_sf"/>
</dbReference>
<evidence type="ECO:0000313" key="8">
    <source>
        <dbReference type="EMBL" id="MDZ5757657.1"/>
    </source>
</evidence>
<reference evidence="8" key="1">
    <citation type="submission" date="2023-08" db="EMBL/GenBank/DDBJ databases">
        <title>Genomic characterization of piscicolin 126 produced by Carnobacterium maltaromaticum CM22 strain isolated from salmon (Salmo salar).</title>
        <authorList>
            <person name="Gonzalez-Gragera E."/>
            <person name="Garcia-Lopez J.D."/>
            <person name="Teso-Perez C."/>
            <person name="Gimenez-Hernandez I."/>
            <person name="Peralta-Sanchez J.M."/>
            <person name="Valdivia E."/>
            <person name="Montalban-Lopez M."/>
            <person name="Martin-Platero A.M."/>
            <person name="Banos A."/>
            <person name="Martinez-Bueno M."/>
        </authorList>
    </citation>
    <scope>NUCLEOTIDE SEQUENCE</scope>
    <source>
        <strain evidence="8">CM22</strain>
    </source>
</reference>
<dbReference type="Gene3D" id="1.10.1790.10">
    <property type="entry name" value="PRD domain"/>
    <property type="match status" value="2"/>
</dbReference>
<evidence type="ECO:0000259" key="7">
    <source>
        <dbReference type="PROSITE" id="PS51372"/>
    </source>
</evidence>
<dbReference type="Gene3D" id="3.40.930.10">
    <property type="entry name" value="Mannitol-specific EII, Chain A"/>
    <property type="match status" value="1"/>
</dbReference>